<accession>A0A5S9Y1S9</accession>
<keyword evidence="3" id="KW-0809">Transit peptide</keyword>
<keyword evidence="4" id="KW-0496">Mitochondrion</keyword>
<evidence type="ECO:0000256" key="5">
    <source>
        <dbReference type="ARBA" id="ARBA00023136"/>
    </source>
</evidence>
<evidence type="ECO:0000256" key="3">
    <source>
        <dbReference type="ARBA" id="ARBA00022946"/>
    </source>
</evidence>
<dbReference type="FunFam" id="4.10.95.10:FF:000002">
    <property type="entry name" value="Cytochrome c oxidase subunit Via"/>
    <property type="match status" value="1"/>
</dbReference>
<gene>
    <name evidence="6" type="ORF">C24_LOCUS20537</name>
</gene>
<dbReference type="PANTHER" id="PTHR11504">
    <property type="entry name" value="CYTOCHROME C OXIDASE POLYPEPTIDE VIA"/>
    <property type="match status" value="1"/>
</dbReference>
<name>A0A5S9Y1S9_ARATH</name>
<evidence type="ECO:0008006" key="8">
    <source>
        <dbReference type="Google" id="ProtNLM"/>
    </source>
</evidence>
<protein>
    <recommendedName>
        <fullName evidence="8">Cytochrome c oxidase subunit 6a, mitochondrial</fullName>
    </recommendedName>
</protein>
<dbReference type="PANTHER" id="PTHR11504:SF0">
    <property type="entry name" value="CYTOCHROME C OXIDASE SUBUNIT"/>
    <property type="match status" value="1"/>
</dbReference>
<proteinExistence type="predicted"/>
<dbReference type="ExpressionAtlas" id="A0A5S9Y1S9">
    <property type="expression patterns" value="baseline and differential"/>
</dbReference>
<reference evidence="6 7" key="1">
    <citation type="submission" date="2019-12" db="EMBL/GenBank/DDBJ databases">
        <authorList>
            <person name="Jiao W.-B."/>
            <person name="Schneeberger K."/>
        </authorList>
    </citation>
    <scope>NUCLEOTIDE SEQUENCE [LARGE SCALE GENOMIC DNA]</scope>
    <source>
        <strain evidence="7">cv. C24</strain>
    </source>
</reference>
<dbReference type="EMBL" id="CACSHJ010000095">
    <property type="protein sequence ID" value="CAA0397839.1"/>
    <property type="molecule type" value="Genomic_DNA"/>
</dbReference>
<evidence type="ECO:0000256" key="1">
    <source>
        <dbReference type="ARBA" id="ARBA00004273"/>
    </source>
</evidence>
<dbReference type="OrthoDB" id="5947505at2759"/>
<organism evidence="6 7">
    <name type="scientific">Arabidopsis thaliana</name>
    <name type="common">Mouse-ear cress</name>
    <dbReference type="NCBI Taxonomy" id="3702"/>
    <lineage>
        <taxon>Eukaryota</taxon>
        <taxon>Viridiplantae</taxon>
        <taxon>Streptophyta</taxon>
        <taxon>Embryophyta</taxon>
        <taxon>Tracheophyta</taxon>
        <taxon>Spermatophyta</taxon>
        <taxon>Magnoliopsida</taxon>
        <taxon>eudicotyledons</taxon>
        <taxon>Gunneridae</taxon>
        <taxon>Pentapetalae</taxon>
        <taxon>rosids</taxon>
        <taxon>malvids</taxon>
        <taxon>Brassicales</taxon>
        <taxon>Brassicaceae</taxon>
        <taxon>Camelineae</taxon>
        <taxon>Arabidopsis</taxon>
    </lineage>
</organism>
<dbReference type="InterPro" id="IPR001349">
    <property type="entry name" value="Cyt_c_oxidase_su6a"/>
</dbReference>
<dbReference type="Proteomes" id="UP000434276">
    <property type="component" value="Unassembled WGS sequence"/>
</dbReference>
<dbReference type="InterPro" id="IPR036418">
    <property type="entry name" value="Cyt_c_oxidase_su6a_sf"/>
</dbReference>
<dbReference type="SUPFAM" id="SSF81411">
    <property type="entry name" value="Mitochondrial cytochrome c oxidase subunit VIa"/>
    <property type="match status" value="1"/>
</dbReference>
<keyword evidence="2" id="KW-0999">Mitochondrion inner membrane</keyword>
<keyword evidence="5" id="KW-0472">Membrane</keyword>
<evidence type="ECO:0000313" key="7">
    <source>
        <dbReference type="Proteomes" id="UP000434276"/>
    </source>
</evidence>
<dbReference type="AlphaFoldDB" id="A0A5S9Y1S9"/>
<sequence>MTRAKREVGASGYGMERVSHLLHRLKLITENWIQRIVAEEIKEMTYGGELYKGCCNDNIPLNSVFVSETSTNKISESHNPLGKSLNTCREKEEGRSRKMATAIVRSALSRAATRAAPKTSVAPKRNFSSSAGHDDAYEAAKWEKITYLGIASCTALAVYVLSKGHHPGEDPPAYPHMHIRNKEFPWGPDGLFEVKHNKEH</sequence>
<evidence type="ECO:0000313" key="6">
    <source>
        <dbReference type="EMBL" id="CAA0397839.1"/>
    </source>
</evidence>
<dbReference type="Gene3D" id="4.10.95.10">
    <property type="entry name" value="Cytochrome c oxidase, subunit VIa"/>
    <property type="match status" value="1"/>
</dbReference>
<evidence type="ECO:0000256" key="2">
    <source>
        <dbReference type="ARBA" id="ARBA00022792"/>
    </source>
</evidence>
<dbReference type="GO" id="GO:0005743">
    <property type="term" value="C:mitochondrial inner membrane"/>
    <property type="evidence" value="ECO:0007669"/>
    <property type="project" value="UniProtKB-SubCell"/>
</dbReference>
<evidence type="ECO:0000256" key="4">
    <source>
        <dbReference type="ARBA" id="ARBA00023128"/>
    </source>
</evidence>
<comment type="subcellular location">
    <subcellularLocation>
        <location evidence="1">Mitochondrion inner membrane</location>
    </subcellularLocation>
</comment>